<reference evidence="5 6" key="1">
    <citation type="submission" date="2016-10" db="EMBL/GenBank/DDBJ databases">
        <authorList>
            <person name="de Groot N.N."/>
        </authorList>
    </citation>
    <scope>NUCLEOTIDE SEQUENCE [LARGE SCALE GENOMIC DNA]</scope>
    <source>
        <strain evidence="5 6">CGMCC 1.9157</strain>
    </source>
</reference>
<keyword evidence="3" id="KW-0804">Transcription</keyword>
<dbReference type="OrthoDB" id="8447118at2"/>
<dbReference type="GO" id="GO:0006950">
    <property type="term" value="P:response to stress"/>
    <property type="evidence" value="ECO:0007669"/>
    <property type="project" value="TreeGrafter"/>
</dbReference>
<dbReference type="PROSITE" id="PS01117">
    <property type="entry name" value="HTH_MARR_1"/>
    <property type="match status" value="1"/>
</dbReference>
<dbReference type="InterPro" id="IPR036388">
    <property type="entry name" value="WH-like_DNA-bd_sf"/>
</dbReference>
<dbReference type="EMBL" id="FOVR01000001">
    <property type="protein sequence ID" value="SFN63528.1"/>
    <property type="molecule type" value="Genomic_DNA"/>
</dbReference>
<dbReference type="SMART" id="SM00347">
    <property type="entry name" value="HTH_MARR"/>
    <property type="match status" value="1"/>
</dbReference>
<dbReference type="InterPro" id="IPR036390">
    <property type="entry name" value="WH_DNA-bd_sf"/>
</dbReference>
<evidence type="ECO:0000259" key="4">
    <source>
        <dbReference type="PROSITE" id="PS50995"/>
    </source>
</evidence>
<keyword evidence="2 5" id="KW-0238">DNA-binding</keyword>
<dbReference type="SUPFAM" id="SSF46785">
    <property type="entry name" value="Winged helix' DNA-binding domain"/>
    <property type="match status" value="1"/>
</dbReference>
<keyword evidence="6" id="KW-1185">Reference proteome</keyword>
<dbReference type="PANTHER" id="PTHR33164">
    <property type="entry name" value="TRANSCRIPTIONAL REGULATOR, MARR FAMILY"/>
    <property type="match status" value="1"/>
</dbReference>
<dbReference type="Proteomes" id="UP000199236">
    <property type="component" value="Unassembled WGS sequence"/>
</dbReference>
<evidence type="ECO:0000256" key="1">
    <source>
        <dbReference type="ARBA" id="ARBA00023015"/>
    </source>
</evidence>
<dbReference type="InterPro" id="IPR039422">
    <property type="entry name" value="MarR/SlyA-like"/>
</dbReference>
<accession>A0A1I5AM76</accession>
<sequence>MTPNEEMRVVLQSIRTIARALDIHSRFLNKKSGLTLPQLIILRCVRDLGDPTGSAISKQVDLSPPTVLGILDKLAAKGLIERIRPANNRRVVISTLTDAGKALLEQAPSPLGDTFARHYFDLPDTERERIMTTLLHVAELTKDDGFEQKAKLVDTTKGHENLHA</sequence>
<evidence type="ECO:0000256" key="2">
    <source>
        <dbReference type="ARBA" id="ARBA00023125"/>
    </source>
</evidence>
<feature type="domain" description="HTH marR-type" evidence="4">
    <location>
        <begin position="7"/>
        <end position="139"/>
    </location>
</feature>
<proteinExistence type="predicted"/>
<dbReference type="InterPro" id="IPR000835">
    <property type="entry name" value="HTH_MarR-typ"/>
</dbReference>
<keyword evidence="1" id="KW-0805">Transcription regulation</keyword>
<dbReference type="PROSITE" id="PS50995">
    <property type="entry name" value="HTH_MARR_2"/>
    <property type="match status" value="1"/>
</dbReference>
<evidence type="ECO:0000256" key="3">
    <source>
        <dbReference type="ARBA" id="ARBA00023163"/>
    </source>
</evidence>
<evidence type="ECO:0000313" key="6">
    <source>
        <dbReference type="Proteomes" id="UP000199236"/>
    </source>
</evidence>
<evidence type="ECO:0000313" key="5">
    <source>
        <dbReference type="EMBL" id="SFN63528.1"/>
    </source>
</evidence>
<dbReference type="PANTHER" id="PTHR33164:SF89">
    <property type="entry name" value="MARR FAMILY REGULATORY PROTEIN"/>
    <property type="match status" value="1"/>
</dbReference>
<dbReference type="Gene3D" id="1.10.10.10">
    <property type="entry name" value="Winged helix-like DNA-binding domain superfamily/Winged helix DNA-binding domain"/>
    <property type="match status" value="1"/>
</dbReference>
<protein>
    <submittedName>
        <fullName evidence="5">DNA-binding transcriptional regulator, MarR family</fullName>
    </submittedName>
</protein>
<gene>
    <name evidence="5" type="ORF">SAMN04488056_101542</name>
</gene>
<name>A0A1I5AM76_9HYPH</name>
<dbReference type="RefSeq" id="WP_090068558.1">
    <property type="nucleotide sequence ID" value="NZ_FOVR01000001.1"/>
</dbReference>
<organism evidence="5 6">
    <name type="scientific">Cohaesibacter marisflavi</name>
    <dbReference type="NCBI Taxonomy" id="655353"/>
    <lineage>
        <taxon>Bacteria</taxon>
        <taxon>Pseudomonadati</taxon>
        <taxon>Pseudomonadota</taxon>
        <taxon>Alphaproteobacteria</taxon>
        <taxon>Hyphomicrobiales</taxon>
        <taxon>Cohaesibacteraceae</taxon>
    </lineage>
</organism>
<dbReference type="GO" id="GO:0003677">
    <property type="term" value="F:DNA binding"/>
    <property type="evidence" value="ECO:0007669"/>
    <property type="project" value="UniProtKB-KW"/>
</dbReference>
<dbReference type="AlphaFoldDB" id="A0A1I5AM76"/>
<dbReference type="Pfam" id="PF01047">
    <property type="entry name" value="MarR"/>
    <property type="match status" value="1"/>
</dbReference>
<dbReference type="InterPro" id="IPR023187">
    <property type="entry name" value="Tscrpt_reg_MarR-type_CS"/>
</dbReference>
<dbReference type="GO" id="GO:0003700">
    <property type="term" value="F:DNA-binding transcription factor activity"/>
    <property type="evidence" value="ECO:0007669"/>
    <property type="project" value="InterPro"/>
</dbReference>
<dbReference type="STRING" id="655353.SAMN04488056_101542"/>